<dbReference type="OrthoDB" id="9795769at2"/>
<keyword evidence="9 15" id="KW-0028">Amino-acid biosynthesis</keyword>
<dbReference type="EC" id="3.6.1.31" evidence="15"/>
<organism evidence="17 18">
    <name type="scientific">Haliangium ochraceum (strain DSM 14365 / JCM 11303 / SMP-2)</name>
    <dbReference type="NCBI Taxonomy" id="502025"/>
    <lineage>
        <taxon>Bacteria</taxon>
        <taxon>Pseudomonadati</taxon>
        <taxon>Myxococcota</taxon>
        <taxon>Polyangia</taxon>
        <taxon>Haliangiales</taxon>
        <taxon>Kofleriaceae</taxon>
        <taxon>Haliangium</taxon>
    </lineage>
</organism>
<keyword evidence="11 15" id="KW-0378">Hydrolase</keyword>
<feature type="domain" description="Phosphoribosyl-AMP cyclohydrolase" evidence="16">
    <location>
        <begin position="40"/>
        <end position="113"/>
    </location>
</feature>
<dbReference type="Pfam" id="PF01503">
    <property type="entry name" value="PRA-PH"/>
    <property type="match status" value="1"/>
</dbReference>
<evidence type="ECO:0000256" key="10">
    <source>
        <dbReference type="ARBA" id="ARBA00022741"/>
    </source>
</evidence>
<comment type="pathway">
    <text evidence="4 15">Amino-acid biosynthesis; L-histidine biosynthesis; L-histidine from 5-phospho-alpha-D-ribose 1-diphosphate: step 3/9.</text>
</comment>
<dbReference type="Proteomes" id="UP000001880">
    <property type="component" value="Chromosome"/>
</dbReference>
<name>D0LRT4_HALO1</name>
<evidence type="ECO:0000313" key="18">
    <source>
        <dbReference type="Proteomes" id="UP000001880"/>
    </source>
</evidence>
<dbReference type="AlphaFoldDB" id="D0LRT4"/>
<evidence type="ECO:0000256" key="5">
    <source>
        <dbReference type="ARBA" id="ARBA00005204"/>
    </source>
</evidence>
<dbReference type="FunFam" id="3.10.20.810:FF:000001">
    <property type="entry name" value="Histidine biosynthesis bifunctional protein HisIE"/>
    <property type="match status" value="1"/>
</dbReference>
<dbReference type="PANTHER" id="PTHR42945:SF9">
    <property type="entry name" value="HISTIDINE BIOSYNTHESIS BIFUNCTIONAL PROTEIN HISIE"/>
    <property type="match status" value="1"/>
</dbReference>
<feature type="region of interest" description="Phosphoribosyl-AMP cyclohydrolase" evidence="15">
    <location>
        <begin position="1"/>
        <end position="136"/>
    </location>
</feature>
<dbReference type="NCBIfam" id="NF000768">
    <property type="entry name" value="PRK00051.1"/>
    <property type="match status" value="1"/>
</dbReference>
<dbReference type="CDD" id="cd11534">
    <property type="entry name" value="NTP-PPase_HisIE_like"/>
    <property type="match status" value="1"/>
</dbReference>
<dbReference type="SUPFAM" id="SSF101386">
    <property type="entry name" value="all-alpha NTP pyrophosphatases"/>
    <property type="match status" value="1"/>
</dbReference>
<dbReference type="HOGENOM" id="CLU_048577_3_2_7"/>
<dbReference type="InterPro" id="IPR023019">
    <property type="entry name" value="His_synth_HisIE"/>
</dbReference>
<dbReference type="InterPro" id="IPR026660">
    <property type="entry name" value="PRA-CH"/>
</dbReference>
<evidence type="ECO:0000256" key="8">
    <source>
        <dbReference type="ARBA" id="ARBA00022490"/>
    </source>
</evidence>
<dbReference type="Gene3D" id="1.10.287.1080">
    <property type="entry name" value="MazG-like"/>
    <property type="match status" value="1"/>
</dbReference>
<dbReference type="KEGG" id="hoh:Hoch_6610"/>
<keyword evidence="10 15" id="KW-0547">Nucleotide-binding</keyword>
<accession>D0LRT4</accession>
<evidence type="ECO:0000313" key="17">
    <source>
        <dbReference type="EMBL" id="ACY19076.1"/>
    </source>
</evidence>
<dbReference type="Gene3D" id="3.10.20.810">
    <property type="entry name" value="Phosphoribosyl-AMP cyclohydrolase"/>
    <property type="match status" value="1"/>
</dbReference>
<evidence type="ECO:0000256" key="6">
    <source>
        <dbReference type="ARBA" id="ARBA00007731"/>
    </source>
</evidence>
<evidence type="ECO:0000256" key="1">
    <source>
        <dbReference type="ARBA" id="ARBA00000024"/>
    </source>
</evidence>
<evidence type="ECO:0000256" key="4">
    <source>
        <dbReference type="ARBA" id="ARBA00005169"/>
    </source>
</evidence>
<sequence>MATDTPSQTPAAAAFADLAWNEHGLLPAVVQDASAGGVRMLGWMNAEALARTLDSGFVHFYSRSRQTLWMKGESSGNTLAVRELRVDCDRDAIVVVAEPAGPTCHTGTRSCFFRVLGTGGAVSGEDQGPSEPPVSVLPKLEGVIAARRDSADAEKSYTKSLLERGFPKILAKIAEEHGELAEVLAEGERGEVVHETADLLFHVMVGLAARDIALDEVWGELSRRFGMSGHDEKASRGAKSS</sequence>
<comment type="subcellular location">
    <subcellularLocation>
        <location evidence="3 15">Cytoplasm</location>
    </subcellularLocation>
</comment>
<evidence type="ECO:0000256" key="13">
    <source>
        <dbReference type="ARBA" id="ARBA00023102"/>
    </source>
</evidence>
<evidence type="ECO:0000256" key="11">
    <source>
        <dbReference type="ARBA" id="ARBA00022801"/>
    </source>
</evidence>
<dbReference type="NCBIfam" id="NF002747">
    <property type="entry name" value="PRK02759.1"/>
    <property type="match status" value="1"/>
</dbReference>
<dbReference type="GO" id="GO:0005524">
    <property type="term" value="F:ATP binding"/>
    <property type="evidence" value="ECO:0007669"/>
    <property type="project" value="UniProtKB-KW"/>
</dbReference>
<dbReference type="InterPro" id="IPR008179">
    <property type="entry name" value="HisE"/>
</dbReference>
<keyword evidence="14 15" id="KW-0511">Multifunctional enzyme</keyword>
<dbReference type="HAMAP" id="MF_01020">
    <property type="entry name" value="HisE"/>
    <property type="match status" value="1"/>
</dbReference>
<evidence type="ECO:0000256" key="3">
    <source>
        <dbReference type="ARBA" id="ARBA00004496"/>
    </source>
</evidence>
<dbReference type="GO" id="GO:0004636">
    <property type="term" value="F:phosphoribosyl-ATP diphosphatase activity"/>
    <property type="evidence" value="ECO:0007669"/>
    <property type="project" value="UniProtKB-UniRule"/>
</dbReference>
<dbReference type="InterPro" id="IPR002496">
    <property type="entry name" value="PRib_AMP_CycHydrolase_dom"/>
</dbReference>
<keyword evidence="13 15" id="KW-0368">Histidine biosynthesis</keyword>
<comment type="catalytic activity">
    <reaction evidence="1 15">
        <text>1-(5-phospho-beta-D-ribosyl)-5'-AMP + H2O = 1-(5-phospho-beta-D-ribosyl)-5-[(5-phospho-beta-D-ribosylamino)methylideneamino]imidazole-4-carboxamide</text>
        <dbReference type="Rhea" id="RHEA:20049"/>
        <dbReference type="ChEBI" id="CHEBI:15377"/>
        <dbReference type="ChEBI" id="CHEBI:58435"/>
        <dbReference type="ChEBI" id="CHEBI:59457"/>
        <dbReference type="EC" id="3.5.4.19"/>
    </reaction>
</comment>
<dbReference type="InterPro" id="IPR038019">
    <property type="entry name" value="PRib_AMP_CycHydrolase_sf"/>
</dbReference>
<dbReference type="HAMAP" id="MF_01019">
    <property type="entry name" value="HisIE"/>
    <property type="match status" value="1"/>
</dbReference>
<dbReference type="eggNOG" id="COG0140">
    <property type="taxonomic scope" value="Bacteria"/>
</dbReference>
<proteinExistence type="inferred from homology"/>
<comment type="similarity">
    <text evidence="7 15">In the N-terminal section; belongs to the PRA-CH family.</text>
</comment>
<feature type="region of interest" description="Phosphoribosyl-ATP pyrophosphohydrolase" evidence="15">
    <location>
        <begin position="137"/>
        <end position="241"/>
    </location>
</feature>
<dbReference type="GO" id="GO:0005737">
    <property type="term" value="C:cytoplasm"/>
    <property type="evidence" value="ECO:0007669"/>
    <property type="project" value="UniProtKB-SubCell"/>
</dbReference>
<gene>
    <name evidence="15" type="primary">hisI</name>
    <name evidence="15" type="synonym">hisIE</name>
    <name evidence="17" type="ordered locus">Hoch_6610</name>
</gene>
<keyword evidence="12 15" id="KW-0067">ATP-binding</keyword>
<comment type="similarity">
    <text evidence="6 15">In the C-terminal section; belongs to the PRA-PH family.</text>
</comment>
<dbReference type="RefSeq" id="WP_012831668.1">
    <property type="nucleotide sequence ID" value="NC_013440.1"/>
</dbReference>
<evidence type="ECO:0000256" key="14">
    <source>
        <dbReference type="ARBA" id="ARBA00023268"/>
    </source>
</evidence>
<dbReference type="UniPathway" id="UPA00031">
    <property type="reaction ID" value="UER00007"/>
</dbReference>
<comment type="pathway">
    <text evidence="5 15">Amino-acid biosynthesis; L-histidine biosynthesis; L-histidine from 5-phospho-alpha-D-ribose 1-diphosphate: step 2/9.</text>
</comment>
<dbReference type="PANTHER" id="PTHR42945">
    <property type="entry name" value="HISTIDINE BIOSYNTHESIS BIFUNCTIONAL PROTEIN"/>
    <property type="match status" value="1"/>
</dbReference>
<comment type="catalytic activity">
    <reaction evidence="2 15">
        <text>1-(5-phospho-beta-D-ribosyl)-ATP + H2O = 1-(5-phospho-beta-D-ribosyl)-5'-AMP + diphosphate + H(+)</text>
        <dbReference type="Rhea" id="RHEA:22828"/>
        <dbReference type="ChEBI" id="CHEBI:15377"/>
        <dbReference type="ChEBI" id="CHEBI:15378"/>
        <dbReference type="ChEBI" id="CHEBI:33019"/>
        <dbReference type="ChEBI" id="CHEBI:59457"/>
        <dbReference type="ChEBI" id="CHEBI:73183"/>
        <dbReference type="EC" id="3.6.1.31"/>
    </reaction>
</comment>
<dbReference type="GO" id="GO:0004635">
    <property type="term" value="F:phosphoribosyl-AMP cyclohydrolase activity"/>
    <property type="evidence" value="ECO:0007669"/>
    <property type="project" value="UniProtKB-UniRule"/>
</dbReference>
<evidence type="ECO:0000256" key="9">
    <source>
        <dbReference type="ARBA" id="ARBA00022605"/>
    </source>
</evidence>
<evidence type="ECO:0000259" key="16">
    <source>
        <dbReference type="Pfam" id="PF01502"/>
    </source>
</evidence>
<dbReference type="GO" id="GO:0000105">
    <property type="term" value="P:L-histidine biosynthetic process"/>
    <property type="evidence" value="ECO:0007669"/>
    <property type="project" value="UniProtKB-UniRule"/>
</dbReference>
<keyword evidence="18" id="KW-1185">Reference proteome</keyword>
<evidence type="ECO:0000256" key="7">
    <source>
        <dbReference type="ARBA" id="ARBA00008299"/>
    </source>
</evidence>
<dbReference type="eggNOG" id="COG0139">
    <property type="taxonomic scope" value="Bacteria"/>
</dbReference>
<evidence type="ECO:0000256" key="12">
    <source>
        <dbReference type="ARBA" id="ARBA00022840"/>
    </source>
</evidence>
<dbReference type="EMBL" id="CP001804">
    <property type="protein sequence ID" value="ACY19076.1"/>
    <property type="molecule type" value="Genomic_DNA"/>
</dbReference>
<evidence type="ECO:0000256" key="2">
    <source>
        <dbReference type="ARBA" id="ARBA00001460"/>
    </source>
</evidence>
<dbReference type="STRING" id="502025.Hoch_6610"/>
<dbReference type="HAMAP" id="MF_01021">
    <property type="entry name" value="HisI"/>
    <property type="match status" value="1"/>
</dbReference>
<dbReference type="InterPro" id="IPR021130">
    <property type="entry name" value="PRib-ATP_PPHydrolase-like"/>
</dbReference>
<evidence type="ECO:0000256" key="15">
    <source>
        <dbReference type="HAMAP-Rule" id="MF_01019"/>
    </source>
</evidence>
<reference evidence="17 18" key="1">
    <citation type="journal article" date="2010" name="Stand. Genomic Sci.">
        <title>Complete genome sequence of Haliangium ochraceum type strain (SMP-2).</title>
        <authorList>
            <consortium name="US DOE Joint Genome Institute (JGI-PGF)"/>
            <person name="Ivanova N."/>
            <person name="Daum C."/>
            <person name="Lang E."/>
            <person name="Abt B."/>
            <person name="Kopitz M."/>
            <person name="Saunders E."/>
            <person name="Lapidus A."/>
            <person name="Lucas S."/>
            <person name="Glavina Del Rio T."/>
            <person name="Nolan M."/>
            <person name="Tice H."/>
            <person name="Copeland A."/>
            <person name="Cheng J.F."/>
            <person name="Chen F."/>
            <person name="Bruce D."/>
            <person name="Goodwin L."/>
            <person name="Pitluck S."/>
            <person name="Mavromatis K."/>
            <person name="Pati A."/>
            <person name="Mikhailova N."/>
            <person name="Chen A."/>
            <person name="Palaniappan K."/>
            <person name="Land M."/>
            <person name="Hauser L."/>
            <person name="Chang Y.J."/>
            <person name="Jeffries C.D."/>
            <person name="Detter J.C."/>
            <person name="Brettin T."/>
            <person name="Rohde M."/>
            <person name="Goker M."/>
            <person name="Bristow J."/>
            <person name="Markowitz V."/>
            <person name="Eisen J.A."/>
            <person name="Hugenholtz P."/>
            <person name="Kyrpides N.C."/>
            <person name="Klenk H.P."/>
        </authorList>
    </citation>
    <scope>NUCLEOTIDE SEQUENCE [LARGE SCALE GENOMIC DNA]</scope>
    <source>
        <strain evidence="18">DSM 14365 / CIP 107738 / JCM 11303 / AJ 13395 / SMP-2</strain>
    </source>
</reference>
<protein>
    <recommendedName>
        <fullName evidence="15">Histidine biosynthesis bifunctional protein HisIE</fullName>
    </recommendedName>
    <domain>
        <recommendedName>
            <fullName evidence="15">Phosphoribosyl-AMP cyclohydrolase</fullName>
            <shortName evidence="15">PRA-CH</shortName>
            <ecNumber evidence="15">3.5.4.19</ecNumber>
        </recommendedName>
    </domain>
    <domain>
        <recommendedName>
            <fullName evidence="15">Phosphoribosyl-ATP pyrophosphatase</fullName>
            <shortName evidence="15">PRA-PH</shortName>
            <ecNumber evidence="15">3.6.1.31</ecNumber>
        </recommendedName>
    </domain>
</protein>
<dbReference type="Pfam" id="PF01502">
    <property type="entry name" value="PRA-CH"/>
    <property type="match status" value="1"/>
</dbReference>
<dbReference type="NCBIfam" id="TIGR03188">
    <property type="entry name" value="histidine_hisI"/>
    <property type="match status" value="1"/>
</dbReference>
<keyword evidence="8 15" id="KW-0963">Cytoplasm</keyword>
<dbReference type="EC" id="3.5.4.19" evidence="15"/>
<dbReference type="SUPFAM" id="SSF141734">
    <property type="entry name" value="HisI-like"/>
    <property type="match status" value="1"/>
</dbReference>